<keyword evidence="2" id="KW-1185">Reference proteome</keyword>
<reference evidence="1 2" key="1">
    <citation type="submission" date="2016-11" db="EMBL/GenBank/DDBJ databases">
        <authorList>
            <person name="Jaros S."/>
            <person name="Januszkiewicz K."/>
            <person name="Wedrychowicz H."/>
        </authorList>
    </citation>
    <scope>NUCLEOTIDE SEQUENCE [LARGE SCALE GENOMIC DNA]</scope>
    <source>
        <strain evidence="1 2">DSM 26883</strain>
    </source>
</reference>
<evidence type="ECO:0000313" key="1">
    <source>
        <dbReference type="EMBL" id="SHE78527.1"/>
    </source>
</evidence>
<dbReference type="EMBL" id="FQVD01000006">
    <property type="protein sequence ID" value="SHE78527.1"/>
    <property type="molecule type" value="Genomic_DNA"/>
</dbReference>
<dbReference type="PROSITE" id="PS51257">
    <property type="entry name" value="PROKAR_LIPOPROTEIN"/>
    <property type="match status" value="1"/>
</dbReference>
<dbReference type="InterPro" id="IPR032299">
    <property type="entry name" value="DUF4843"/>
</dbReference>
<accession>A0A1M4WBE5</accession>
<dbReference type="STRING" id="871325.SAMN05444349_10647"/>
<evidence type="ECO:0008006" key="3">
    <source>
        <dbReference type="Google" id="ProtNLM"/>
    </source>
</evidence>
<dbReference type="AlphaFoldDB" id="A0A1M4WBE5"/>
<dbReference type="RefSeq" id="WP_073349376.1">
    <property type="nucleotide sequence ID" value="NZ_SSTN01000010.1"/>
</dbReference>
<name>A0A1M4WBE5_9BACE</name>
<dbReference type="OrthoDB" id="1096465at2"/>
<evidence type="ECO:0000313" key="2">
    <source>
        <dbReference type="Proteomes" id="UP000184436"/>
    </source>
</evidence>
<dbReference type="Proteomes" id="UP000184436">
    <property type="component" value="Unassembled WGS sequence"/>
</dbReference>
<proteinExistence type="predicted"/>
<protein>
    <recommendedName>
        <fullName evidence="3">DUF4843 domain-containing protein</fullName>
    </recommendedName>
</protein>
<organism evidence="1 2">
    <name type="scientific">Bacteroides faecichinchillae</name>
    <dbReference type="NCBI Taxonomy" id="871325"/>
    <lineage>
        <taxon>Bacteria</taxon>
        <taxon>Pseudomonadati</taxon>
        <taxon>Bacteroidota</taxon>
        <taxon>Bacteroidia</taxon>
        <taxon>Bacteroidales</taxon>
        <taxon>Bacteroidaceae</taxon>
        <taxon>Bacteroides</taxon>
    </lineage>
</organism>
<sequence>MNKYLYLSIILFSLSACTKEGVQMYDANARYLYIPNEDGVNQLTFTFKHHSDDVQSYDLFFDVKLAGLVLEEDKTYGVEVVEDETTADVADYTVDKQQIFHAGKFSDQLKVTVNKTAHLDTEVVNLTVRLVPNETFGLAEYLGEKMNEKAITATVTFSNKMSKPDWWDDDIIQNYLGEWSEFKYQRFIESCDGEVLDLSEMTADEKSVLALKFKDDIRIYDWRDPDTNELLEVPIFG</sequence>
<dbReference type="Pfam" id="PF16132">
    <property type="entry name" value="DUF4843"/>
    <property type="match status" value="1"/>
</dbReference>
<gene>
    <name evidence="1" type="ORF">SAMN05444349_10647</name>
</gene>